<dbReference type="Pfam" id="PF12937">
    <property type="entry name" value="F-box-like"/>
    <property type="match status" value="1"/>
</dbReference>
<organism evidence="2 3">
    <name type="scientific">Sistotremastrum suecicum HHB10207 ss-3</name>
    <dbReference type="NCBI Taxonomy" id="1314776"/>
    <lineage>
        <taxon>Eukaryota</taxon>
        <taxon>Fungi</taxon>
        <taxon>Dikarya</taxon>
        <taxon>Basidiomycota</taxon>
        <taxon>Agaricomycotina</taxon>
        <taxon>Agaricomycetes</taxon>
        <taxon>Sistotremastrales</taxon>
        <taxon>Sistotremastraceae</taxon>
        <taxon>Sistotremastrum</taxon>
    </lineage>
</organism>
<dbReference type="Proteomes" id="UP000076798">
    <property type="component" value="Unassembled WGS sequence"/>
</dbReference>
<feature type="domain" description="F-box" evidence="1">
    <location>
        <begin position="1"/>
        <end position="51"/>
    </location>
</feature>
<dbReference type="InterPro" id="IPR036047">
    <property type="entry name" value="F-box-like_dom_sf"/>
</dbReference>
<evidence type="ECO:0000259" key="1">
    <source>
        <dbReference type="PROSITE" id="PS50181"/>
    </source>
</evidence>
<accession>A0A165YFK8</accession>
<name>A0A165YFK8_9AGAM</name>
<dbReference type="AlphaFoldDB" id="A0A165YFK8"/>
<evidence type="ECO:0000313" key="2">
    <source>
        <dbReference type="EMBL" id="KZT33190.1"/>
    </source>
</evidence>
<evidence type="ECO:0000313" key="3">
    <source>
        <dbReference type="Proteomes" id="UP000076798"/>
    </source>
</evidence>
<reference evidence="2 3" key="1">
    <citation type="journal article" date="2016" name="Mol. Biol. Evol.">
        <title>Comparative Genomics of Early-Diverging Mushroom-Forming Fungi Provides Insights into the Origins of Lignocellulose Decay Capabilities.</title>
        <authorList>
            <person name="Nagy L.G."/>
            <person name="Riley R."/>
            <person name="Tritt A."/>
            <person name="Adam C."/>
            <person name="Daum C."/>
            <person name="Floudas D."/>
            <person name="Sun H."/>
            <person name="Yadav J.S."/>
            <person name="Pangilinan J."/>
            <person name="Larsson K.H."/>
            <person name="Matsuura K."/>
            <person name="Barry K."/>
            <person name="Labutti K."/>
            <person name="Kuo R."/>
            <person name="Ohm R.A."/>
            <person name="Bhattacharya S.S."/>
            <person name="Shirouzu T."/>
            <person name="Yoshinaga Y."/>
            <person name="Martin F.M."/>
            <person name="Grigoriev I.V."/>
            <person name="Hibbett D.S."/>
        </authorList>
    </citation>
    <scope>NUCLEOTIDE SEQUENCE [LARGE SCALE GENOMIC DNA]</scope>
    <source>
        <strain evidence="2 3">HHB10207 ss-3</strain>
    </source>
</reference>
<sequence length="508" mass="57361">MSLSSTPPEMLLNIMESLSVEDIVRAAQSCSYLRRFVLSNKLPLAKAYNRASTLHLPLGSTIKDLSPEILYAHAAKSVAISTRLSKSINSVPLEPRQSIAYSLEALDTKWDQEYHTTFFVRDKMLAFLNPNGLFVLFLGPSGEIERHIHTSLNLSGGTHKVAYQMSADEKTLFVVFVTGKYGADTMQVFEIGIAEEEFGAVTVYLEIRLPRWMHGWRSVAIQDPYCVVADERSLFLVDWRAQSGGVYRPFYQADDQSPGLIQVLRNILSVQIHPQEPLLVLFDNDETGNNPNSGIYLLEIPEFSGRHLKNLNDLTDLDSSYSKTERSLTWKLPFGTVQRCDERDIRPIGFRCLSDSSWILDVLIIGRQSFHELFFPGEGAPTENKPLVRVSFDSSQEWTAQVQMTDATSVKWYLDNSSPYGNPQTAGSVFFYRSTEAQDNGPVAVPKFEDGNENGSGFIRLFLPSELWTVDSNDEIDRLRRILDSAIFDQLTGRLYLAHPQGFQILQY</sequence>
<dbReference type="SUPFAM" id="SSF81383">
    <property type="entry name" value="F-box domain"/>
    <property type="match status" value="1"/>
</dbReference>
<dbReference type="InterPro" id="IPR001810">
    <property type="entry name" value="F-box_dom"/>
</dbReference>
<protein>
    <recommendedName>
        <fullName evidence="1">F-box domain-containing protein</fullName>
    </recommendedName>
</protein>
<gene>
    <name evidence="2" type="ORF">SISSUDRAFT_1037215</name>
</gene>
<proteinExistence type="predicted"/>
<dbReference type="EMBL" id="KV428259">
    <property type="protein sequence ID" value="KZT33190.1"/>
    <property type="molecule type" value="Genomic_DNA"/>
</dbReference>
<keyword evidence="3" id="KW-1185">Reference proteome</keyword>
<dbReference type="PROSITE" id="PS50181">
    <property type="entry name" value="FBOX"/>
    <property type="match status" value="1"/>
</dbReference>